<accession>A0ABN2FZ24</accession>
<reference evidence="2 3" key="1">
    <citation type="journal article" date="2019" name="Int. J. Syst. Evol. Microbiol.">
        <title>The Global Catalogue of Microorganisms (GCM) 10K type strain sequencing project: providing services to taxonomists for standard genome sequencing and annotation.</title>
        <authorList>
            <consortium name="The Broad Institute Genomics Platform"/>
            <consortium name="The Broad Institute Genome Sequencing Center for Infectious Disease"/>
            <person name="Wu L."/>
            <person name="Ma J."/>
        </authorList>
    </citation>
    <scope>NUCLEOTIDE SEQUENCE [LARGE SCALE GENOMIC DNA]</scope>
    <source>
        <strain evidence="2 3">JCM 14718</strain>
    </source>
</reference>
<dbReference type="Gene3D" id="2.50.20.20">
    <property type="match status" value="1"/>
</dbReference>
<evidence type="ECO:0008006" key="4">
    <source>
        <dbReference type="Google" id="ProtNLM"/>
    </source>
</evidence>
<evidence type="ECO:0000313" key="3">
    <source>
        <dbReference type="Proteomes" id="UP001500618"/>
    </source>
</evidence>
<keyword evidence="3" id="KW-1185">Reference proteome</keyword>
<dbReference type="Proteomes" id="UP001500618">
    <property type="component" value="Unassembled WGS sequence"/>
</dbReference>
<keyword evidence="1" id="KW-0732">Signal</keyword>
<protein>
    <recommendedName>
        <fullName evidence="4">LppX_LprAFG lipoprotein</fullName>
    </recommendedName>
</protein>
<feature type="chain" id="PRO_5046259624" description="LppX_LprAFG lipoprotein" evidence="1">
    <location>
        <begin position="20"/>
        <end position="249"/>
    </location>
</feature>
<dbReference type="RefSeq" id="WP_163569865.1">
    <property type="nucleotide sequence ID" value="NZ_BAAANY010000003.1"/>
</dbReference>
<sequence>MHRKAVVAVLAAAAALALGACGPTATKANSAPNNQPKAPVALTPADKIAAAYDATLKAGTAKFTAALSTKISGNQIDLTAAGMVQFNPPLGETTLTGKGTNVHIISVGGVVYVQNDNGKWTKVDPTQATSTGGNDQVDYLGFLKGITGEVASAGTTTIHGASATGYKVTADISKAIQNSPGGVNKLLEKIKSGGTSSFPIELWLDDSGRLVQLKFHYDANARGADIVSDDSVQYYEFGTPVNVTAPPVG</sequence>
<dbReference type="InterPro" id="IPR029046">
    <property type="entry name" value="LolA/LolB/LppX"/>
</dbReference>
<organism evidence="2 3">
    <name type="scientific">Fodinicola feengrottensis</name>
    <dbReference type="NCBI Taxonomy" id="435914"/>
    <lineage>
        <taxon>Bacteria</taxon>
        <taxon>Bacillati</taxon>
        <taxon>Actinomycetota</taxon>
        <taxon>Actinomycetes</taxon>
        <taxon>Mycobacteriales</taxon>
        <taxon>Fodinicola</taxon>
    </lineage>
</organism>
<evidence type="ECO:0000313" key="2">
    <source>
        <dbReference type="EMBL" id="GAA1662420.1"/>
    </source>
</evidence>
<dbReference type="PROSITE" id="PS51257">
    <property type="entry name" value="PROKAR_LIPOPROTEIN"/>
    <property type="match status" value="1"/>
</dbReference>
<proteinExistence type="predicted"/>
<evidence type="ECO:0000256" key="1">
    <source>
        <dbReference type="SAM" id="SignalP"/>
    </source>
</evidence>
<dbReference type="SUPFAM" id="SSF89392">
    <property type="entry name" value="Prokaryotic lipoproteins and lipoprotein localization factors"/>
    <property type="match status" value="1"/>
</dbReference>
<name>A0ABN2FZ24_9ACTN</name>
<feature type="signal peptide" evidence="1">
    <location>
        <begin position="1"/>
        <end position="19"/>
    </location>
</feature>
<comment type="caution">
    <text evidence="2">The sequence shown here is derived from an EMBL/GenBank/DDBJ whole genome shotgun (WGS) entry which is preliminary data.</text>
</comment>
<gene>
    <name evidence="2" type="ORF">GCM10009765_09840</name>
</gene>
<dbReference type="EMBL" id="BAAANY010000003">
    <property type="protein sequence ID" value="GAA1662420.1"/>
    <property type="molecule type" value="Genomic_DNA"/>
</dbReference>